<keyword evidence="2" id="KW-0689">Ribosomal protein</keyword>
<organism evidence="4 5">
    <name type="scientific">Manihot esculenta</name>
    <name type="common">Cassava</name>
    <name type="synonym">Jatropha manihot</name>
    <dbReference type="NCBI Taxonomy" id="3983"/>
    <lineage>
        <taxon>Eukaryota</taxon>
        <taxon>Viridiplantae</taxon>
        <taxon>Streptophyta</taxon>
        <taxon>Embryophyta</taxon>
        <taxon>Tracheophyta</taxon>
        <taxon>Spermatophyta</taxon>
        <taxon>Magnoliopsida</taxon>
        <taxon>eudicotyledons</taxon>
        <taxon>Gunneridae</taxon>
        <taxon>Pentapetalae</taxon>
        <taxon>rosids</taxon>
        <taxon>fabids</taxon>
        <taxon>Malpighiales</taxon>
        <taxon>Euphorbiaceae</taxon>
        <taxon>Crotonoideae</taxon>
        <taxon>Manihoteae</taxon>
        <taxon>Manihot</taxon>
    </lineage>
</organism>
<accession>A0A2C9WMB1</accession>
<dbReference type="OMA" id="WPKEDAW"/>
<proteinExistence type="inferred from homology"/>
<dbReference type="PANTHER" id="PTHR35108:SF12">
    <property type="entry name" value="SMALL RIBOSOMAL SUBUNIT PROTEIN CS23Y"/>
    <property type="match status" value="1"/>
</dbReference>
<dbReference type="InterPro" id="IPR006924">
    <property type="entry name" value="Ribosomal_cS23-like"/>
</dbReference>
<evidence type="ECO:0000256" key="1">
    <source>
        <dbReference type="ARBA" id="ARBA00008561"/>
    </source>
</evidence>
<dbReference type="GO" id="GO:0003735">
    <property type="term" value="F:structural constituent of ribosome"/>
    <property type="evidence" value="ECO:0007669"/>
    <property type="project" value="InterPro"/>
</dbReference>
<dbReference type="GO" id="GO:1990904">
    <property type="term" value="C:ribonucleoprotein complex"/>
    <property type="evidence" value="ECO:0007669"/>
    <property type="project" value="UniProtKB-KW"/>
</dbReference>
<gene>
    <name evidence="4" type="ORF">MANES_01G109300v8</name>
</gene>
<evidence type="ECO:0000256" key="2">
    <source>
        <dbReference type="ARBA" id="ARBA00022980"/>
    </source>
</evidence>
<dbReference type="PANTHER" id="PTHR35108">
    <property type="entry name" value="30S RIBOSOMAL PROTEIN 3, CHLOROPLASTIC"/>
    <property type="match status" value="1"/>
</dbReference>
<dbReference type="OrthoDB" id="1918956at2759"/>
<dbReference type="GO" id="GO:0006412">
    <property type="term" value="P:translation"/>
    <property type="evidence" value="ECO:0007669"/>
    <property type="project" value="InterPro"/>
</dbReference>
<name>A0A2C9WMB1_MANES</name>
<evidence type="ECO:0008006" key="6">
    <source>
        <dbReference type="Google" id="ProtNLM"/>
    </source>
</evidence>
<evidence type="ECO:0000313" key="5">
    <source>
        <dbReference type="Proteomes" id="UP000091857"/>
    </source>
</evidence>
<dbReference type="STRING" id="3983.A0A2C9WMB1"/>
<evidence type="ECO:0000256" key="3">
    <source>
        <dbReference type="ARBA" id="ARBA00023274"/>
    </source>
</evidence>
<dbReference type="Gramene" id="Manes.01G109300.2.v8.1">
    <property type="protein sequence ID" value="Manes.01G109300.2.v8.1.CDS"/>
    <property type="gene ID" value="Manes.01G109300.v8.1"/>
</dbReference>
<dbReference type="Pfam" id="PF04839">
    <property type="entry name" value="PSRP-3_Ycf65"/>
    <property type="match status" value="1"/>
</dbReference>
<dbReference type="Gene3D" id="3.30.390.140">
    <property type="match status" value="1"/>
</dbReference>
<protein>
    <recommendedName>
        <fullName evidence="6">Ribosomal protein PSRP-3/Ycf65</fullName>
    </recommendedName>
</protein>
<dbReference type="EMBL" id="CM004387">
    <property type="protein sequence ID" value="OAY60400.1"/>
    <property type="molecule type" value="Genomic_DNA"/>
</dbReference>
<dbReference type="Gramene" id="Manes.01G109300.3.v8.1">
    <property type="protein sequence ID" value="Manes.01G109300.3.v8.1.CDS"/>
    <property type="gene ID" value="Manes.01G109300.v8.1"/>
</dbReference>
<reference evidence="5" key="1">
    <citation type="journal article" date="2016" name="Nat. Biotechnol.">
        <title>Sequencing wild and cultivated cassava and related species reveals extensive interspecific hybridization and genetic diversity.</title>
        <authorList>
            <person name="Bredeson J.V."/>
            <person name="Lyons J.B."/>
            <person name="Prochnik S.E."/>
            <person name="Wu G.A."/>
            <person name="Ha C.M."/>
            <person name="Edsinger-Gonzales E."/>
            <person name="Grimwood J."/>
            <person name="Schmutz J."/>
            <person name="Rabbi I.Y."/>
            <person name="Egesi C."/>
            <person name="Nauluvula P."/>
            <person name="Lebot V."/>
            <person name="Ndunguru J."/>
            <person name="Mkamilo G."/>
            <person name="Bart R.S."/>
            <person name="Setter T.L."/>
            <person name="Gleadow R.M."/>
            <person name="Kulakow P."/>
            <person name="Ferguson M.E."/>
            <person name="Rounsley S."/>
            <person name="Rokhsar D.S."/>
        </authorList>
    </citation>
    <scope>NUCLEOTIDE SEQUENCE [LARGE SCALE GENOMIC DNA]</scope>
    <source>
        <strain evidence="5">cv. AM560-2</strain>
    </source>
</reference>
<dbReference type="InterPro" id="IPR038447">
    <property type="entry name" value="PSRP-3/Ycf65_sf"/>
</dbReference>
<dbReference type="Proteomes" id="UP000091857">
    <property type="component" value="Chromosome 1"/>
</dbReference>
<sequence length="170" mass="19077">MSASMAIRPKINPSLKPTNFTSQNLLKTPVLSVKPKSSLLNLSSASSLRVVQSTAKLKLSASAAEPVLSEEETPRDKERLGVVVKPMEKPRIVLKLIWMQKAIGVALDQVIPGFGTIPLSPYYFWPKEDAWEQLKMLLESKPWISRKQMHILLNQATDVINLWQESRSNS</sequence>
<comment type="similarity">
    <text evidence="1">Belongs to the chloroplast-specific ribosomal protein cS23 family.</text>
</comment>
<comment type="caution">
    <text evidence="4">The sequence shown here is derived from an EMBL/GenBank/DDBJ whole genome shotgun (WGS) entry which is preliminary data.</text>
</comment>
<dbReference type="GO" id="GO:0005840">
    <property type="term" value="C:ribosome"/>
    <property type="evidence" value="ECO:0007669"/>
    <property type="project" value="UniProtKB-KW"/>
</dbReference>
<dbReference type="AlphaFoldDB" id="A0A2C9WMB1"/>
<keyword evidence="5" id="KW-1185">Reference proteome</keyword>
<evidence type="ECO:0000313" key="4">
    <source>
        <dbReference type="EMBL" id="OAY60400.1"/>
    </source>
</evidence>
<keyword evidence="3" id="KW-0687">Ribonucleoprotein</keyword>